<dbReference type="GO" id="GO:0000785">
    <property type="term" value="C:chromatin"/>
    <property type="evidence" value="ECO:0007669"/>
    <property type="project" value="TreeGrafter"/>
</dbReference>
<dbReference type="Pfam" id="PF02671">
    <property type="entry name" value="PAH"/>
    <property type="match status" value="1"/>
</dbReference>
<dbReference type="EMBL" id="ASHM01011654">
    <property type="protein sequence ID" value="PNX93594.1"/>
    <property type="molecule type" value="Genomic_DNA"/>
</dbReference>
<dbReference type="Gene3D" id="1.20.1160.11">
    <property type="entry name" value="Paired amphipathic helix"/>
    <property type="match status" value="1"/>
</dbReference>
<keyword evidence="3 4" id="KW-0539">Nucleus</keyword>
<dbReference type="STRING" id="57577.A0A2K3MS95"/>
<reference evidence="5 6" key="1">
    <citation type="journal article" date="2014" name="Am. J. Bot.">
        <title>Genome assembly and annotation for red clover (Trifolium pratense; Fabaceae).</title>
        <authorList>
            <person name="Istvanek J."/>
            <person name="Jaros M."/>
            <person name="Krenek A."/>
            <person name="Repkova J."/>
        </authorList>
    </citation>
    <scope>NUCLEOTIDE SEQUENCE [LARGE SCALE GENOMIC DNA]</scope>
    <source>
        <strain evidence="6">cv. Tatra</strain>
        <tissue evidence="5">Young leaves</tissue>
    </source>
</reference>
<evidence type="ECO:0000256" key="3">
    <source>
        <dbReference type="ARBA" id="ARBA00023242"/>
    </source>
</evidence>
<dbReference type="InterPro" id="IPR003822">
    <property type="entry name" value="PAH"/>
</dbReference>
<evidence type="ECO:0000256" key="2">
    <source>
        <dbReference type="ARBA" id="ARBA00022491"/>
    </source>
</evidence>
<protein>
    <submittedName>
        <fullName evidence="5">Paired amphipathic helix protein SIN3 4-like</fullName>
    </submittedName>
</protein>
<evidence type="ECO:0000313" key="6">
    <source>
        <dbReference type="Proteomes" id="UP000236291"/>
    </source>
</evidence>
<dbReference type="GO" id="GO:0003714">
    <property type="term" value="F:transcription corepressor activity"/>
    <property type="evidence" value="ECO:0007669"/>
    <property type="project" value="InterPro"/>
</dbReference>
<proteinExistence type="predicted"/>
<dbReference type="GO" id="GO:0000118">
    <property type="term" value="C:histone deacetylase complex"/>
    <property type="evidence" value="ECO:0007669"/>
    <property type="project" value="TreeGrafter"/>
</dbReference>
<gene>
    <name evidence="5" type="ORF">L195_g016749</name>
</gene>
<comment type="caution">
    <text evidence="5">The sequence shown here is derived from an EMBL/GenBank/DDBJ whole genome shotgun (WGS) entry which is preliminary data.</text>
</comment>
<dbReference type="SUPFAM" id="SSF47762">
    <property type="entry name" value="PAH2 domain"/>
    <property type="match status" value="1"/>
</dbReference>
<dbReference type="GO" id="GO:0000122">
    <property type="term" value="P:negative regulation of transcription by RNA polymerase II"/>
    <property type="evidence" value="ECO:0007669"/>
    <property type="project" value="TreeGrafter"/>
</dbReference>
<dbReference type="PROSITE" id="PS51477">
    <property type="entry name" value="PAH"/>
    <property type="match status" value="1"/>
</dbReference>
<dbReference type="InterPro" id="IPR036600">
    <property type="entry name" value="PAH_sf"/>
</dbReference>
<evidence type="ECO:0000313" key="5">
    <source>
        <dbReference type="EMBL" id="PNX93594.1"/>
    </source>
</evidence>
<sequence length="120" mass="13457">MNILQTRFEGDGHAYKSFLNIMNMLGEGKKPYTDTYHEVVALFEGHADLLDELIQFFPGTSKVEAQGISNVQKRGQCNDMTGCIVITISTITTSTTGYRYAYATLMDYPTTPSKNHNYQS</sequence>
<name>A0A2K3MS95_TRIPR</name>
<evidence type="ECO:0000256" key="1">
    <source>
        <dbReference type="ARBA" id="ARBA00004123"/>
    </source>
</evidence>
<accession>A0A2K3MS95</accession>
<reference evidence="5 6" key="2">
    <citation type="journal article" date="2017" name="Front. Plant Sci.">
        <title>Gene Classification and Mining of Molecular Markers Useful in Red Clover (Trifolium pratense) Breeding.</title>
        <authorList>
            <person name="Istvanek J."/>
            <person name="Dluhosova J."/>
            <person name="Dluhos P."/>
            <person name="Patkova L."/>
            <person name="Nedelnik J."/>
            <person name="Repkova J."/>
        </authorList>
    </citation>
    <scope>NUCLEOTIDE SEQUENCE [LARGE SCALE GENOMIC DNA]</scope>
    <source>
        <strain evidence="6">cv. Tatra</strain>
        <tissue evidence="5">Young leaves</tissue>
    </source>
</reference>
<dbReference type="Proteomes" id="UP000236291">
    <property type="component" value="Unassembled WGS sequence"/>
</dbReference>
<dbReference type="AlphaFoldDB" id="A0A2K3MS95"/>
<dbReference type="InterPro" id="IPR039774">
    <property type="entry name" value="Sin3-like"/>
</dbReference>
<dbReference type="PANTHER" id="PTHR12346">
    <property type="entry name" value="SIN3B-RELATED"/>
    <property type="match status" value="1"/>
</dbReference>
<evidence type="ECO:0000256" key="4">
    <source>
        <dbReference type="PROSITE-ProRule" id="PRU00810"/>
    </source>
</evidence>
<organism evidence="5 6">
    <name type="scientific">Trifolium pratense</name>
    <name type="common">Red clover</name>
    <dbReference type="NCBI Taxonomy" id="57577"/>
    <lineage>
        <taxon>Eukaryota</taxon>
        <taxon>Viridiplantae</taxon>
        <taxon>Streptophyta</taxon>
        <taxon>Embryophyta</taxon>
        <taxon>Tracheophyta</taxon>
        <taxon>Spermatophyta</taxon>
        <taxon>Magnoliopsida</taxon>
        <taxon>eudicotyledons</taxon>
        <taxon>Gunneridae</taxon>
        <taxon>Pentapetalae</taxon>
        <taxon>rosids</taxon>
        <taxon>fabids</taxon>
        <taxon>Fabales</taxon>
        <taxon>Fabaceae</taxon>
        <taxon>Papilionoideae</taxon>
        <taxon>50 kb inversion clade</taxon>
        <taxon>NPAAA clade</taxon>
        <taxon>Hologalegina</taxon>
        <taxon>IRL clade</taxon>
        <taxon>Trifolieae</taxon>
        <taxon>Trifolium</taxon>
    </lineage>
</organism>
<comment type="subcellular location">
    <subcellularLocation>
        <location evidence="1 4">Nucleus</location>
    </subcellularLocation>
</comment>
<keyword evidence="2" id="KW-0678">Repressor</keyword>
<dbReference type="PANTHER" id="PTHR12346:SF0">
    <property type="entry name" value="SIN3A, ISOFORM G"/>
    <property type="match status" value="1"/>
</dbReference>